<dbReference type="PANTHER" id="PTHR34957:SF1">
    <property type="entry name" value="NUCLEAR TRANSPORT FACTOR 2 (NTF2) FAMILY PROTEIN"/>
    <property type="match status" value="1"/>
</dbReference>
<reference evidence="3 4" key="1">
    <citation type="submission" date="2019-02" db="EMBL/GenBank/DDBJ databases">
        <title>Genomic Encyclopedia of Type Strains, Phase IV (KMG-IV): sequencing the most valuable type-strain genomes for metagenomic binning, comparative biology and taxonomic classification.</title>
        <authorList>
            <person name="Goeker M."/>
        </authorList>
    </citation>
    <scope>NUCLEOTIDE SEQUENCE [LARGE SCALE GENOMIC DNA]</scope>
    <source>
        <strain evidence="3 4">DSM 45622</strain>
    </source>
</reference>
<feature type="region of interest" description="Disordered" evidence="1">
    <location>
        <begin position="128"/>
        <end position="170"/>
    </location>
</feature>
<keyword evidence="4" id="KW-1185">Reference proteome</keyword>
<dbReference type="InterPro" id="IPR037401">
    <property type="entry name" value="SnoaL-like"/>
</dbReference>
<accession>A0A4Q7NAP9</accession>
<dbReference type="RefSeq" id="WP_130494507.1">
    <property type="nucleotide sequence ID" value="NZ_SGXD01000006.1"/>
</dbReference>
<organism evidence="3 4">
    <name type="scientific">Motilibacter rhizosphaerae</name>
    <dbReference type="NCBI Taxonomy" id="598652"/>
    <lineage>
        <taxon>Bacteria</taxon>
        <taxon>Bacillati</taxon>
        <taxon>Actinomycetota</taxon>
        <taxon>Actinomycetes</taxon>
        <taxon>Motilibacterales</taxon>
        <taxon>Motilibacteraceae</taxon>
        <taxon>Motilibacter</taxon>
    </lineage>
</organism>
<dbReference type="SUPFAM" id="SSF54427">
    <property type="entry name" value="NTF2-like"/>
    <property type="match status" value="1"/>
</dbReference>
<dbReference type="OrthoDB" id="9786718at2"/>
<evidence type="ECO:0000259" key="2">
    <source>
        <dbReference type="Pfam" id="PF13474"/>
    </source>
</evidence>
<comment type="caution">
    <text evidence="3">The sequence shown here is derived from an EMBL/GenBank/DDBJ whole genome shotgun (WGS) entry which is preliminary data.</text>
</comment>
<name>A0A4Q7NAP9_9ACTN</name>
<dbReference type="Proteomes" id="UP000293638">
    <property type="component" value="Unassembled WGS sequence"/>
</dbReference>
<dbReference type="InterPro" id="IPR032710">
    <property type="entry name" value="NTF2-like_dom_sf"/>
</dbReference>
<evidence type="ECO:0000256" key="1">
    <source>
        <dbReference type="SAM" id="MobiDB-lite"/>
    </source>
</evidence>
<evidence type="ECO:0000313" key="4">
    <source>
        <dbReference type="Proteomes" id="UP000293638"/>
    </source>
</evidence>
<dbReference type="PANTHER" id="PTHR34957">
    <property type="entry name" value="NUCLEAR TRANSPORT FACTOR 2 (NTF2) FAMILY PROTEIN"/>
    <property type="match status" value="1"/>
</dbReference>
<proteinExistence type="predicted"/>
<keyword evidence="3" id="KW-0413">Isomerase</keyword>
<dbReference type="GO" id="GO:0016853">
    <property type="term" value="F:isomerase activity"/>
    <property type="evidence" value="ECO:0007669"/>
    <property type="project" value="UniProtKB-KW"/>
</dbReference>
<dbReference type="EMBL" id="SGXD01000006">
    <property type="protein sequence ID" value="RZS79432.1"/>
    <property type="molecule type" value="Genomic_DNA"/>
</dbReference>
<feature type="domain" description="SnoaL-like" evidence="2">
    <location>
        <begin position="12"/>
        <end position="134"/>
    </location>
</feature>
<feature type="compositionally biased region" description="Acidic residues" evidence="1">
    <location>
        <begin position="138"/>
        <end position="153"/>
    </location>
</feature>
<evidence type="ECO:0000313" key="3">
    <source>
        <dbReference type="EMBL" id="RZS79432.1"/>
    </source>
</evidence>
<dbReference type="Gene3D" id="3.10.450.50">
    <property type="match status" value="1"/>
</dbReference>
<gene>
    <name evidence="3" type="ORF">EV189_3786</name>
</gene>
<sequence length="170" mass="18081">MSPVGAEDRRAVERVTRSLYTAIETADLDLMQAVWLDSDDIVCVHPGWPALRGRGQVMRSWAVVMGGAPYVQFFLTDLETRIEGDTAVVTCGESMLTGAEGSEDGFVGARAVSTKVLTRTPGGWRVVVHHSSPVLGTSEDDDDDHMDDDDADDGTGTGPQGTSEGDGPRG</sequence>
<protein>
    <submittedName>
        <fullName evidence="3">Ketosteroid isomerase-like protein</fullName>
    </submittedName>
</protein>
<dbReference type="AlphaFoldDB" id="A0A4Q7NAP9"/>
<dbReference type="Pfam" id="PF13474">
    <property type="entry name" value="SnoaL_3"/>
    <property type="match status" value="1"/>
</dbReference>